<dbReference type="SMART" id="SM00448">
    <property type="entry name" value="REC"/>
    <property type="match status" value="1"/>
</dbReference>
<feature type="modified residue" description="4-aspartylphosphate" evidence="1">
    <location>
        <position position="55"/>
    </location>
</feature>
<reference evidence="4 5" key="1">
    <citation type="submission" date="2015-01" db="EMBL/GenBank/DDBJ databases">
        <title>Draft genome sequence of Pedobacter sp. NL19 isolated from sludge of an effluent treatment pond in an abandoned uranium mine.</title>
        <authorList>
            <person name="Santos T."/>
            <person name="Caetano T."/>
            <person name="Covas C."/>
            <person name="Cruz A."/>
            <person name="Mendo S."/>
        </authorList>
    </citation>
    <scope>NUCLEOTIDE SEQUENCE [LARGE SCALE GENOMIC DNA]</scope>
    <source>
        <strain evidence="4 5">NL19</strain>
    </source>
</reference>
<dbReference type="SUPFAM" id="SSF52172">
    <property type="entry name" value="CheY-like"/>
    <property type="match status" value="1"/>
</dbReference>
<dbReference type="Pfam" id="PF00072">
    <property type="entry name" value="Response_reg"/>
    <property type="match status" value="1"/>
</dbReference>
<gene>
    <name evidence="4" type="ORF">TH53_14665</name>
</gene>
<dbReference type="PANTHER" id="PTHR37299:SF1">
    <property type="entry name" value="STAGE 0 SPORULATION PROTEIN A HOMOLOG"/>
    <property type="match status" value="1"/>
</dbReference>
<dbReference type="InterPro" id="IPR007492">
    <property type="entry name" value="LytTR_DNA-bd_dom"/>
</dbReference>
<dbReference type="InterPro" id="IPR001789">
    <property type="entry name" value="Sig_transdc_resp-reg_receiver"/>
</dbReference>
<dbReference type="PROSITE" id="PS50930">
    <property type="entry name" value="HTH_LYTTR"/>
    <property type="match status" value="1"/>
</dbReference>
<accession>A0A0D0GGQ4</accession>
<dbReference type="InterPro" id="IPR011006">
    <property type="entry name" value="CheY-like_superfamily"/>
</dbReference>
<keyword evidence="1" id="KW-0597">Phosphoprotein</keyword>
<keyword evidence="5" id="KW-1185">Reference proteome</keyword>
<evidence type="ECO:0000313" key="4">
    <source>
        <dbReference type="EMBL" id="KIO76477.1"/>
    </source>
</evidence>
<dbReference type="AlphaFoldDB" id="A0A0D0GGQ4"/>
<protein>
    <submittedName>
        <fullName evidence="4">LytTR family transcriptional regulator</fullName>
    </submittedName>
</protein>
<dbReference type="Pfam" id="PF04397">
    <property type="entry name" value="LytTR"/>
    <property type="match status" value="1"/>
</dbReference>
<organism evidence="4 5">
    <name type="scientific">Pedobacter lusitanus</name>
    <dbReference type="NCBI Taxonomy" id="1503925"/>
    <lineage>
        <taxon>Bacteria</taxon>
        <taxon>Pseudomonadati</taxon>
        <taxon>Bacteroidota</taxon>
        <taxon>Sphingobacteriia</taxon>
        <taxon>Sphingobacteriales</taxon>
        <taxon>Sphingobacteriaceae</taxon>
        <taxon>Pedobacter</taxon>
    </lineage>
</organism>
<evidence type="ECO:0000256" key="1">
    <source>
        <dbReference type="PROSITE-ProRule" id="PRU00169"/>
    </source>
</evidence>
<dbReference type="RefSeq" id="WP_041882980.1">
    <property type="nucleotide sequence ID" value="NZ_CP157278.1"/>
</dbReference>
<dbReference type="FunFam" id="3.40.50.2300:FF:000361">
    <property type="entry name" value="Two-component system response regulator"/>
    <property type="match status" value="1"/>
</dbReference>
<proteinExistence type="predicted"/>
<evidence type="ECO:0000313" key="5">
    <source>
        <dbReference type="Proteomes" id="UP000032049"/>
    </source>
</evidence>
<feature type="domain" description="Response regulatory" evidence="2">
    <location>
        <begin position="2"/>
        <end position="115"/>
    </location>
</feature>
<dbReference type="GO" id="GO:0003677">
    <property type="term" value="F:DNA binding"/>
    <property type="evidence" value="ECO:0007669"/>
    <property type="project" value="InterPro"/>
</dbReference>
<dbReference type="GO" id="GO:0000156">
    <property type="term" value="F:phosphorelay response regulator activity"/>
    <property type="evidence" value="ECO:0007669"/>
    <property type="project" value="InterPro"/>
</dbReference>
<evidence type="ECO:0000259" key="3">
    <source>
        <dbReference type="PROSITE" id="PS50930"/>
    </source>
</evidence>
<dbReference type="SMART" id="SM00850">
    <property type="entry name" value="LytTR"/>
    <property type="match status" value="1"/>
</dbReference>
<sequence>MNVLIIEDEKLNAIRLQKILLEIDNQTEIVATLDTIADSVNWLRSNPTPNLILMDVRLADGICFEIFTRVEITAPVIFTTAYDEYALRAFKVNSIDYLLKPIDIDELRGSISKFKQQNTQKISHGTIEEVVAIIKKQNPNYRSRFLIPYRDGYKTIMVSDIAYFYSENKITNIVMHDAKEQAVSYTMDELEEQLDPAVFFRANRQYLINIKSLESIHNYFNGKLKLMLVPPAAADIHISKEKASQFKKWLDS</sequence>
<dbReference type="Gene3D" id="3.40.50.2300">
    <property type="match status" value="1"/>
</dbReference>
<name>A0A0D0GGQ4_9SPHI</name>
<feature type="domain" description="HTH LytTR-type" evidence="3">
    <location>
        <begin position="145"/>
        <end position="252"/>
    </location>
</feature>
<dbReference type="EMBL" id="JXRA01000061">
    <property type="protein sequence ID" value="KIO76477.1"/>
    <property type="molecule type" value="Genomic_DNA"/>
</dbReference>
<dbReference type="PANTHER" id="PTHR37299">
    <property type="entry name" value="TRANSCRIPTIONAL REGULATOR-RELATED"/>
    <property type="match status" value="1"/>
</dbReference>
<comment type="caution">
    <text evidence="4">The sequence shown here is derived from an EMBL/GenBank/DDBJ whole genome shotgun (WGS) entry which is preliminary data.</text>
</comment>
<dbReference type="Gene3D" id="2.40.50.1020">
    <property type="entry name" value="LytTr DNA-binding domain"/>
    <property type="match status" value="1"/>
</dbReference>
<dbReference type="OrthoDB" id="9787344at2"/>
<dbReference type="PROSITE" id="PS50110">
    <property type="entry name" value="RESPONSE_REGULATORY"/>
    <property type="match status" value="1"/>
</dbReference>
<evidence type="ECO:0000259" key="2">
    <source>
        <dbReference type="PROSITE" id="PS50110"/>
    </source>
</evidence>
<dbReference type="InterPro" id="IPR046947">
    <property type="entry name" value="LytR-like"/>
</dbReference>
<dbReference type="Proteomes" id="UP000032049">
    <property type="component" value="Unassembled WGS sequence"/>
</dbReference>
<dbReference type="STRING" id="1503925.TH53_14665"/>